<organism evidence="1 2">
    <name type="scientific">Pseudomonas phage Psa21</name>
    <dbReference type="NCBI Taxonomy" id="2530023"/>
    <lineage>
        <taxon>Viruses</taxon>
        <taxon>Duplodnaviria</taxon>
        <taxon>Heunggongvirae</taxon>
        <taxon>Uroviricota</taxon>
        <taxon>Caudoviricetes</taxon>
        <taxon>Chimalliviridae</taxon>
        <taxon>Tepukevirus</taxon>
        <taxon>Tepukevirus Psa21</taxon>
    </lineage>
</organism>
<evidence type="ECO:0000313" key="2">
    <source>
        <dbReference type="Proteomes" id="UP000294134"/>
    </source>
</evidence>
<sequence>MEQLKQKEFDVYPDEMTYHKDRFLHPSRKCELVRFVGAFHSDHVLTTEVEVICRGNEPGKVARFLVRYGDQEADLIMDLETCRYSASVNIKTKLVDVILVFRAEYREAPKEAV</sequence>
<proteinExistence type="predicted"/>
<protein>
    <submittedName>
        <fullName evidence="1">Uncharacterized protein</fullName>
    </submittedName>
</protein>
<dbReference type="EMBL" id="MK552327">
    <property type="protein sequence ID" value="QBJ02828.1"/>
    <property type="molecule type" value="Genomic_DNA"/>
</dbReference>
<evidence type="ECO:0000313" key="1">
    <source>
        <dbReference type="EMBL" id="QBJ02828.1"/>
    </source>
</evidence>
<keyword evidence="2" id="KW-1185">Reference proteome</keyword>
<reference evidence="1 2" key="1">
    <citation type="submission" date="2019-02" db="EMBL/GenBank/DDBJ databases">
        <authorList>
            <person name="Frampton R.A."/>
            <person name="Wojtus J.K."/>
            <person name="Fineran P.C."/>
            <person name="Hendrickson H.L."/>
        </authorList>
    </citation>
    <scope>NUCLEOTIDE SEQUENCE [LARGE SCALE GENOMIC DNA]</scope>
</reference>
<accession>A0A481W544</accession>
<gene>
    <name evidence="1" type="ORF">PSA21_302</name>
</gene>
<name>A0A481W544_9CAUD</name>
<dbReference type="Proteomes" id="UP000294134">
    <property type="component" value="Segment"/>
</dbReference>